<comment type="caution">
    <text evidence="2">The sequence shown here is derived from an EMBL/GenBank/DDBJ whole genome shotgun (WGS) entry which is preliminary data.</text>
</comment>
<evidence type="ECO:0000313" key="2">
    <source>
        <dbReference type="EMBL" id="PWA84408.1"/>
    </source>
</evidence>
<reference evidence="2 3" key="1">
    <citation type="journal article" date="2018" name="Mol. Plant">
        <title>The genome of Artemisia annua provides insight into the evolution of Asteraceae family and artemisinin biosynthesis.</title>
        <authorList>
            <person name="Shen Q."/>
            <person name="Zhang L."/>
            <person name="Liao Z."/>
            <person name="Wang S."/>
            <person name="Yan T."/>
            <person name="Shi P."/>
            <person name="Liu M."/>
            <person name="Fu X."/>
            <person name="Pan Q."/>
            <person name="Wang Y."/>
            <person name="Lv Z."/>
            <person name="Lu X."/>
            <person name="Zhang F."/>
            <person name="Jiang W."/>
            <person name="Ma Y."/>
            <person name="Chen M."/>
            <person name="Hao X."/>
            <person name="Li L."/>
            <person name="Tang Y."/>
            <person name="Lv G."/>
            <person name="Zhou Y."/>
            <person name="Sun X."/>
            <person name="Brodelius P.E."/>
            <person name="Rose J.K.C."/>
            <person name="Tang K."/>
        </authorList>
    </citation>
    <scope>NUCLEOTIDE SEQUENCE [LARGE SCALE GENOMIC DNA]</scope>
    <source>
        <strain evidence="3">cv. Huhao1</strain>
        <tissue evidence="2">Leaf</tissue>
    </source>
</reference>
<proteinExistence type="predicted"/>
<sequence>MDNNNNWRDEDVTRTTTTRAYCYKKPPPVGGSSNWQHSVPSWEKKFCSSVGAVPWKKLLETKKCIHLYDNIIKWNDSAGKEAFDTAKNNFYANIYNLPCDNWSPDPDIYIDKINWDSEVDPNLILDLETDHVVPDSSSKDEQVVIFGSDFPPSYQSFSPYGWGDSDDDKKKDPNTSPEYAPEYGNNQWETEGNERGVADNNNNWWGWNENDETAKGDQGYGDSRNDYWGWNMYDNNNYFYGDVNNQTREGSGRYKTSRFRKDENQGTRSRKNNANGRKSSYSCAPVNPNSHGGAAHRWSVKKPVS</sequence>
<dbReference type="OrthoDB" id="1899291at2759"/>
<feature type="region of interest" description="Disordered" evidence="1">
    <location>
        <begin position="249"/>
        <end position="305"/>
    </location>
</feature>
<dbReference type="EMBL" id="PKPP01001232">
    <property type="protein sequence ID" value="PWA84408.1"/>
    <property type="molecule type" value="Genomic_DNA"/>
</dbReference>
<dbReference type="PANTHER" id="PTHR34567:SF11">
    <property type="match status" value="1"/>
</dbReference>
<gene>
    <name evidence="2" type="ORF">CTI12_AA036410</name>
</gene>
<dbReference type="AlphaFoldDB" id="A0A2U1PF47"/>
<accession>A0A2U1PF47</accession>
<keyword evidence="3" id="KW-1185">Reference proteome</keyword>
<feature type="region of interest" description="Disordered" evidence="1">
    <location>
        <begin position="157"/>
        <end position="199"/>
    </location>
</feature>
<dbReference type="PANTHER" id="PTHR34567">
    <property type="entry name" value="FK506-BINDING-LIKE PROTEIN"/>
    <property type="match status" value="1"/>
</dbReference>
<feature type="compositionally biased region" description="Polar residues" evidence="1">
    <location>
        <begin position="272"/>
        <end position="290"/>
    </location>
</feature>
<dbReference type="Proteomes" id="UP000245207">
    <property type="component" value="Unassembled WGS sequence"/>
</dbReference>
<dbReference type="STRING" id="35608.A0A2U1PF47"/>
<name>A0A2U1PF47_ARTAN</name>
<evidence type="ECO:0000313" key="3">
    <source>
        <dbReference type="Proteomes" id="UP000245207"/>
    </source>
</evidence>
<protein>
    <submittedName>
        <fullName evidence="2">Uncharacterized protein</fullName>
    </submittedName>
</protein>
<organism evidence="2 3">
    <name type="scientific">Artemisia annua</name>
    <name type="common">Sweet wormwood</name>
    <dbReference type="NCBI Taxonomy" id="35608"/>
    <lineage>
        <taxon>Eukaryota</taxon>
        <taxon>Viridiplantae</taxon>
        <taxon>Streptophyta</taxon>
        <taxon>Embryophyta</taxon>
        <taxon>Tracheophyta</taxon>
        <taxon>Spermatophyta</taxon>
        <taxon>Magnoliopsida</taxon>
        <taxon>eudicotyledons</taxon>
        <taxon>Gunneridae</taxon>
        <taxon>Pentapetalae</taxon>
        <taxon>asterids</taxon>
        <taxon>campanulids</taxon>
        <taxon>Asterales</taxon>
        <taxon>Asteraceae</taxon>
        <taxon>Asteroideae</taxon>
        <taxon>Anthemideae</taxon>
        <taxon>Artemisiinae</taxon>
        <taxon>Artemisia</taxon>
    </lineage>
</organism>
<evidence type="ECO:0000256" key="1">
    <source>
        <dbReference type="SAM" id="MobiDB-lite"/>
    </source>
</evidence>